<comment type="subcellular location">
    <subcellularLocation>
        <location evidence="1">Membrane</location>
        <topology evidence="1">Multi-pass membrane protein</topology>
    </subcellularLocation>
</comment>
<feature type="transmembrane region" description="Helical" evidence="7">
    <location>
        <begin position="208"/>
        <end position="229"/>
    </location>
</feature>
<keyword evidence="9" id="KW-1185">Reference proteome</keyword>
<dbReference type="GO" id="GO:0038023">
    <property type="term" value="F:signaling receptor activity"/>
    <property type="evidence" value="ECO:0007669"/>
    <property type="project" value="TreeGrafter"/>
</dbReference>
<gene>
    <name evidence="8" type="ORF">N7494_012789</name>
</gene>
<dbReference type="GO" id="GO:0006882">
    <property type="term" value="P:intracellular zinc ion homeostasis"/>
    <property type="evidence" value="ECO:0007669"/>
    <property type="project" value="TreeGrafter"/>
</dbReference>
<evidence type="ECO:0000313" key="9">
    <source>
        <dbReference type="Proteomes" id="UP001220324"/>
    </source>
</evidence>
<evidence type="ECO:0000256" key="5">
    <source>
        <dbReference type="ARBA" id="ARBA00023136"/>
    </source>
</evidence>
<name>A0AAD6CPX9_9EURO</name>
<dbReference type="Pfam" id="PF03006">
    <property type="entry name" value="HlyIII"/>
    <property type="match status" value="1"/>
</dbReference>
<proteinExistence type="inferred from homology"/>
<evidence type="ECO:0000256" key="1">
    <source>
        <dbReference type="ARBA" id="ARBA00004141"/>
    </source>
</evidence>
<feature type="binding site" evidence="6">
    <location>
        <position position="133"/>
    </location>
    <ligand>
        <name>Zn(2+)</name>
        <dbReference type="ChEBI" id="CHEBI:29105"/>
    </ligand>
</feature>
<keyword evidence="6" id="KW-0862">Zinc</keyword>
<evidence type="ECO:0000313" key="8">
    <source>
        <dbReference type="EMBL" id="KAJ5526139.1"/>
    </source>
</evidence>
<dbReference type="Proteomes" id="UP001220324">
    <property type="component" value="Unassembled WGS sequence"/>
</dbReference>
<dbReference type="PANTHER" id="PTHR20855">
    <property type="entry name" value="ADIPOR/PROGESTIN RECEPTOR-RELATED"/>
    <property type="match status" value="1"/>
</dbReference>
<evidence type="ECO:0000256" key="7">
    <source>
        <dbReference type="SAM" id="Phobius"/>
    </source>
</evidence>
<dbReference type="PANTHER" id="PTHR20855:SF52">
    <property type="entry name" value="ADIPONECTIN RECEPTOR PROTEIN"/>
    <property type="match status" value="1"/>
</dbReference>
<comment type="caution">
    <text evidence="8">The sequence shown here is derived from an EMBL/GenBank/DDBJ whole genome shotgun (WGS) entry which is preliminary data.</text>
</comment>
<evidence type="ECO:0000256" key="4">
    <source>
        <dbReference type="ARBA" id="ARBA00022989"/>
    </source>
</evidence>
<feature type="transmembrane region" description="Helical" evidence="7">
    <location>
        <begin position="178"/>
        <end position="196"/>
    </location>
</feature>
<dbReference type="InterPro" id="IPR004254">
    <property type="entry name" value="AdipoR/HlyIII-related"/>
</dbReference>
<feature type="transmembrane region" description="Helical" evidence="7">
    <location>
        <begin position="241"/>
        <end position="261"/>
    </location>
</feature>
<keyword evidence="3 7" id="KW-0812">Transmembrane</keyword>
<keyword evidence="6" id="KW-0479">Metal-binding</keyword>
<dbReference type="EMBL" id="JAQIZZ010000008">
    <property type="protein sequence ID" value="KAJ5526139.1"/>
    <property type="molecule type" value="Genomic_DNA"/>
</dbReference>
<evidence type="ECO:0000256" key="3">
    <source>
        <dbReference type="ARBA" id="ARBA00022692"/>
    </source>
</evidence>
<dbReference type="GO" id="GO:0016020">
    <property type="term" value="C:membrane"/>
    <property type="evidence" value="ECO:0007669"/>
    <property type="project" value="UniProtKB-SubCell"/>
</dbReference>
<feature type="transmembrane region" description="Helical" evidence="7">
    <location>
        <begin position="112"/>
        <end position="131"/>
    </location>
</feature>
<comment type="similarity">
    <text evidence="2">Belongs to the ADIPOR family.</text>
</comment>
<accession>A0AAD6CPX9</accession>
<keyword evidence="5 7" id="KW-0472">Membrane</keyword>
<organism evidence="8 9">
    <name type="scientific">Penicillium frequentans</name>
    <dbReference type="NCBI Taxonomy" id="3151616"/>
    <lineage>
        <taxon>Eukaryota</taxon>
        <taxon>Fungi</taxon>
        <taxon>Dikarya</taxon>
        <taxon>Ascomycota</taxon>
        <taxon>Pezizomycotina</taxon>
        <taxon>Eurotiomycetes</taxon>
        <taxon>Eurotiomycetidae</taxon>
        <taxon>Eurotiales</taxon>
        <taxon>Aspergillaceae</taxon>
        <taxon>Penicillium</taxon>
    </lineage>
</organism>
<protein>
    <submittedName>
        <fullName evidence="8">Hemolysin-III channel protein Izh2</fullName>
    </submittedName>
</protein>
<dbReference type="GO" id="GO:0046872">
    <property type="term" value="F:metal ion binding"/>
    <property type="evidence" value="ECO:0007669"/>
    <property type="project" value="UniProtKB-KW"/>
</dbReference>
<feature type="transmembrane region" description="Helical" evidence="7">
    <location>
        <begin position="281"/>
        <end position="301"/>
    </location>
</feature>
<sequence>MLPSPRQRKQLSPHITLTTSQPPSLQLKSTPAQRLLSYDDVPEWYSDNPYILTGYRPISNSSQTCLSSLFYLHNESINIYSHLIPAIMFLLAEWTLYQYIQTWYPHTPIRDQIIFAFFLLTATICLGMSAAFHTFMNHSEDVCNLWLQLDFIGIVILTLGDFVSGLNMVFYCEHDLKCIYWGMIGTLNLVSLIILVNPRFQGLRWRTFRVGTFMAMGLSGIAPLIHGIARFGFVQMMKQSGAPFYIAEGLLLGLGALVYTTRVPESLGPGKFDIFGSSHQIFHVLVVLATALQLVGILSALDYNYHHRIKIEIEISERIRNVCMHS</sequence>
<keyword evidence="4 7" id="KW-1133">Transmembrane helix</keyword>
<feature type="binding site" evidence="6">
    <location>
        <position position="283"/>
    </location>
    <ligand>
        <name>Zn(2+)</name>
        <dbReference type="ChEBI" id="CHEBI:29105"/>
    </ligand>
</feature>
<feature type="transmembrane region" description="Helical" evidence="7">
    <location>
        <begin position="151"/>
        <end position="171"/>
    </location>
</feature>
<reference evidence="8 9" key="1">
    <citation type="journal article" date="2023" name="IMA Fungus">
        <title>Comparative genomic study of the Penicillium genus elucidates a diverse pangenome and 15 lateral gene transfer events.</title>
        <authorList>
            <person name="Petersen C."/>
            <person name="Sorensen T."/>
            <person name="Nielsen M.R."/>
            <person name="Sondergaard T.E."/>
            <person name="Sorensen J.L."/>
            <person name="Fitzpatrick D.A."/>
            <person name="Frisvad J.C."/>
            <person name="Nielsen K.L."/>
        </authorList>
    </citation>
    <scope>NUCLEOTIDE SEQUENCE [LARGE SCALE GENOMIC DNA]</scope>
    <source>
        <strain evidence="8 9">IBT 35679</strain>
    </source>
</reference>
<dbReference type="AlphaFoldDB" id="A0AAD6CPX9"/>
<evidence type="ECO:0000256" key="6">
    <source>
        <dbReference type="PIRSR" id="PIRSR604254-1"/>
    </source>
</evidence>
<evidence type="ECO:0000256" key="2">
    <source>
        <dbReference type="ARBA" id="ARBA00007018"/>
    </source>
</evidence>
<feature type="binding site" evidence="6">
    <location>
        <position position="279"/>
    </location>
    <ligand>
        <name>Zn(2+)</name>
        <dbReference type="ChEBI" id="CHEBI:29105"/>
    </ligand>
</feature>